<sequence length="77" mass="8914">MTTIWQAPYRDLAFPSNWKFSLQNRAEIAEELRFFVQDGSTDLAEFLDYFEDDLADAGVSKDEAVQYFAMLLTPHCL</sequence>
<evidence type="ECO:0000313" key="1">
    <source>
        <dbReference type="EMBL" id="XBH20369.1"/>
    </source>
</evidence>
<name>A0AAU7DRP4_9MICO</name>
<accession>A0AAU7DRP4</accession>
<reference evidence="1" key="1">
    <citation type="submission" date="2024-02" db="EMBL/GenBank/DDBJ databases">
        <title>Tomenella chthoni gen. nov. sp. nov., a member of the family Jonesiaceae isolated from bat guano.</title>
        <authorList>
            <person name="Miller S.L."/>
            <person name="King J."/>
            <person name="Sankaranarayanan K."/>
            <person name="Lawson P.A."/>
        </authorList>
    </citation>
    <scope>NUCLEOTIDE SEQUENCE</scope>
    <source>
        <strain evidence="1">BS-20</strain>
    </source>
</reference>
<proteinExistence type="predicted"/>
<dbReference type="EMBL" id="CP146203">
    <property type="protein sequence ID" value="XBH20369.1"/>
    <property type="molecule type" value="Genomic_DNA"/>
</dbReference>
<protein>
    <recommendedName>
        <fullName evidence="2">CdiI immunity protein domain-containing protein</fullName>
    </recommendedName>
</protein>
<organism evidence="1">
    <name type="scientific">Jonesiaceae bacterium BS-20</name>
    <dbReference type="NCBI Taxonomy" id="3120821"/>
    <lineage>
        <taxon>Bacteria</taxon>
        <taxon>Bacillati</taxon>
        <taxon>Actinomycetota</taxon>
        <taxon>Actinomycetes</taxon>
        <taxon>Micrococcales</taxon>
        <taxon>Jonesiaceae</taxon>
    </lineage>
</organism>
<gene>
    <name evidence="1" type="ORF">V5R04_08905</name>
</gene>
<dbReference type="AlphaFoldDB" id="A0AAU7DRP4"/>
<evidence type="ECO:0008006" key="2">
    <source>
        <dbReference type="Google" id="ProtNLM"/>
    </source>
</evidence>